<gene>
    <name evidence="2" type="ORF">CWE14_00820</name>
</gene>
<protein>
    <submittedName>
        <fullName evidence="2">Methyltransferase</fullName>
    </submittedName>
</protein>
<evidence type="ECO:0000313" key="2">
    <source>
        <dbReference type="EMBL" id="RUO34576.1"/>
    </source>
</evidence>
<feature type="domain" description="Methyltransferase" evidence="1">
    <location>
        <begin position="108"/>
        <end position="230"/>
    </location>
</feature>
<comment type="caution">
    <text evidence="2">The sequence shown here is derived from an EMBL/GenBank/DDBJ whole genome shotgun (WGS) entry which is preliminary data.</text>
</comment>
<dbReference type="Pfam" id="PF13679">
    <property type="entry name" value="Methyltransf_32"/>
    <property type="match status" value="1"/>
</dbReference>
<keyword evidence="2" id="KW-0489">Methyltransferase</keyword>
<dbReference type="AlphaFoldDB" id="A0A432WL84"/>
<evidence type="ECO:0000259" key="1">
    <source>
        <dbReference type="Pfam" id="PF13679"/>
    </source>
</evidence>
<dbReference type="PANTHER" id="PTHR13369">
    <property type="match status" value="1"/>
</dbReference>
<dbReference type="GO" id="GO:0008168">
    <property type="term" value="F:methyltransferase activity"/>
    <property type="evidence" value="ECO:0007669"/>
    <property type="project" value="UniProtKB-KW"/>
</dbReference>
<dbReference type="RefSeq" id="WP_126797640.1">
    <property type="nucleotide sequence ID" value="NZ_PIPO01000001.1"/>
</dbReference>
<dbReference type="Proteomes" id="UP000287823">
    <property type="component" value="Unassembled WGS sequence"/>
</dbReference>
<name>A0A432WL84_9GAMM</name>
<accession>A0A432WL84</accession>
<keyword evidence="2" id="KW-0808">Transferase</keyword>
<organism evidence="2 3">
    <name type="scientific">Aliidiomarina soli</name>
    <dbReference type="NCBI Taxonomy" id="1928574"/>
    <lineage>
        <taxon>Bacteria</taxon>
        <taxon>Pseudomonadati</taxon>
        <taxon>Pseudomonadota</taxon>
        <taxon>Gammaproteobacteria</taxon>
        <taxon>Alteromonadales</taxon>
        <taxon>Idiomarinaceae</taxon>
        <taxon>Aliidiomarina</taxon>
    </lineage>
</organism>
<dbReference type="PANTHER" id="PTHR13369:SF0">
    <property type="entry name" value="GLUTATHIONE S-TRANSFERASE C-TERMINAL DOMAIN-CONTAINING PROTEIN"/>
    <property type="match status" value="1"/>
</dbReference>
<dbReference type="EMBL" id="PIPO01000001">
    <property type="protein sequence ID" value="RUO34576.1"/>
    <property type="molecule type" value="Genomic_DNA"/>
</dbReference>
<evidence type="ECO:0000313" key="3">
    <source>
        <dbReference type="Proteomes" id="UP000287823"/>
    </source>
</evidence>
<proteinExistence type="predicted"/>
<reference evidence="2 3" key="1">
    <citation type="journal article" date="2011" name="Front. Microbiol.">
        <title>Genomic signatures of strain selection and enhancement in Bacillus atrophaeus var. globigii, a historical biowarfare simulant.</title>
        <authorList>
            <person name="Gibbons H.S."/>
            <person name="Broomall S.M."/>
            <person name="McNew L.A."/>
            <person name="Daligault H."/>
            <person name="Chapman C."/>
            <person name="Bruce D."/>
            <person name="Karavis M."/>
            <person name="Krepps M."/>
            <person name="McGregor P.A."/>
            <person name="Hong C."/>
            <person name="Park K.H."/>
            <person name="Akmal A."/>
            <person name="Feldman A."/>
            <person name="Lin J.S."/>
            <person name="Chang W.E."/>
            <person name="Higgs B.W."/>
            <person name="Demirev P."/>
            <person name="Lindquist J."/>
            <person name="Liem A."/>
            <person name="Fochler E."/>
            <person name="Read T.D."/>
            <person name="Tapia R."/>
            <person name="Johnson S."/>
            <person name="Bishop-Lilly K.A."/>
            <person name="Detter C."/>
            <person name="Han C."/>
            <person name="Sozhamannan S."/>
            <person name="Rosenzweig C.N."/>
            <person name="Skowronski E.W."/>
        </authorList>
    </citation>
    <scope>NUCLEOTIDE SEQUENCE [LARGE SCALE GENOMIC DNA]</scope>
    <source>
        <strain evidence="2 3">Y4G10-17</strain>
    </source>
</reference>
<sequence length="400" mass="45115">MSSVCLSPYADRLAIYAQLLVAYQSYWRFEPFVQTSGEGAPWQHEALLSRLNALDAAQIDQIDESAVAQQAFFADFFAEIFALPPITQPSSDQQSGFPFWLTNGIGGRKLSQIQAFLAAVPPLSGTALEWCAGKGHLGRLLNYSQGVAVQSVEWQASLCAAGQALALQHDCQQHFTQLDVLTESVDDVVNRVDHALALHACGDLHRRLLEAGSSSGLESLHIAPCCYHLTAADVYQPLSATGQKNDLGLSKSELKLAVQGQVTAGERVRRLRHRETLWRLIYQLARERYLGDPEYRSLPSVNKKWFSGEIVDFLQWACQQHGWQWPQQATIDPLYTDARQRQLGIQRLELVRHVFRRPLEKYLILDRAAFLEEQGYQVKVTEFCDYRVSPRNFLIQARKS</sequence>
<keyword evidence="3" id="KW-1185">Reference proteome</keyword>
<dbReference type="GO" id="GO:0032259">
    <property type="term" value="P:methylation"/>
    <property type="evidence" value="ECO:0007669"/>
    <property type="project" value="UniProtKB-KW"/>
</dbReference>
<dbReference type="InterPro" id="IPR025714">
    <property type="entry name" value="Methyltranfer_dom"/>
</dbReference>